<dbReference type="AlphaFoldDB" id="A0A8T3CHC8"/>
<dbReference type="GO" id="GO:0006915">
    <property type="term" value="P:apoptotic process"/>
    <property type="evidence" value="ECO:0007669"/>
    <property type="project" value="UniProtKB-KW"/>
</dbReference>
<dbReference type="GO" id="GO:2001236">
    <property type="term" value="P:regulation of extrinsic apoptotic signaling pathway"/>
    <property type="evidence" value="ECO:0007669"/>
    <property type="project" value="TreeGrafter"/>
</dbReference>
<dbReference type="OrthoDB" id="9948726at2759"/>
<keyword evidence="5" id="KW-1185">Reference proteome</keyword>
<proteinExistence type="predicted"/>
<evidence type="ECO:0000256" key="1">
    <source>
        <dbReference type="ARBA" id="ARBA00022553"/>
    </source>
</evidence>
<evidence type="ECO:0000313" key="5">
    <source>
        <dbReference type="Proteomes" id="UP000829720"/>
    </source>
</evidence>
<dbReference type="PROSITE" id="PS50062">
    <property type="entry name" value="BCL2_FAMILY"/>
    <property type="match status" value="1"/>
</dbReference>
<reference evidence="4" key="1">
    <citation type="submission" date="2021-01" db="EMBL/GenBank/DDBJ databases">
        <authorList>
            <person name="Zahm M."/>
            <person name="Roques C."/>
            <person name="Cabau C."/>
            <person name="Klopp C."/>
            <person name="Donnadieu C."/>
            <person name="Jouanno E."/>
            <person name="Lampietro C."/>
            <person name="Louis A."/>
            <person name="Herpin A."/>
            <person name="Echchiki A."/>
            <person name="Berthelot C."/>
            <person name="Parey E."/>
            <person name="Roest-Crollius H."/>
            <person name="Braasch I."/>
            <person name="Postlethwait J."/>
            <person name="Bobe J."/>
            <person name="Montfort J."/>
            <person name="Bouchez O."/>
            <person name="Begum T."/>
            <person name="Mejri S."/>
            <person name="Adams A."/>
            <person name="Chen W.-J."/>
            <person name="Guiguen Y."/>
        </authorList>
    </citation>
    <scope>NUCLEOTIDE SEQUENCE</scope>
    <source>
        <tissue evidence="4">Blood</tissue>
    </source>
</reference>
<dbReference type="PANTHER" id="PTHR14965:SF1">
    <property type="entry name" value="APOPTOSIS FACILITATOR BCL-2-LIKE PROTEIN 14"/>
    <property type="match status" value="1"/>
</dbReference>
<dbReference type="SUPFAM" id="SSF56854">
    <property type="entry name" value="Bcl-2 inhibitors of programmed cell death"/>
    <property type="match status" value="1"/>
</dbReference>
<dbReference type="PANTHER" id="PTHR14965">
    <property type="entry name" value="SI:CH73-248E21.1"/>
    <property type="match status" value="1"/>
</dbReference>
<evidence type="ECO:0000313" key="4">
    <source>
        <dbReference type="EMBL" id="KAI1882095.1"/>
    </source>
</evidence>
<protein>
    <recommendedName>
        <fullName evidence="6">Apoptosis facilitator Bcl-2-like protein 14</fullName>
    </recommendedName>
</protein>
<name>A0A8T3CHC8_9TELE</name>
<keyword evidence="2" id="KW-0053">Apoptosis</keyword>
<dbReference type="InterPro" id="IPR002475">
    <property type="entry name" value="Bcl2-like"/>
</dbReference>
<comment type="caution">
    <text evidence="4">The sequence shown here is derived from an EMBL/GenBank/DDBJ whole genome shotgun (WGS) entry which is preliminary data.</text>
</comment>
<organism evidence="4 5">
    <name type="scientific">Albula goreensis</name>
    <dbReference type="NCBI Taxonomy" id="1534307"/>
    <lineage>
        <taxon>Eukaryota</taxon>
        <taxon>Metazoa</taxon>
        <taxon>Chordata</taxon>
        <taxon>Craniata</taxon>
        <taxon>Vertebrata</taxon>
        <taxon>Euteleostomi</taxon>
        <taxon>Actinopterygii</taxon>
        <taxon>Neopterygii</taxon>
        <taxon>Teleostei</taxon>
        <taxon>Albuliformes</taxon>
        <taxon>Albulidae</taxon>
        <taxon>Albula</taxon>
    </lineage>
</organism>
<feature type="region of interest" description="Disordered" evidence="3">
    <location>
        <begin position="31"/>
        <end position="58"/>
    </location>
</feature>
<gene>
    <name evidence="4" type="ORF">AGOR_G00247160</name>
</gene>
<evidence type="ECO:0000256" key="2">
    <source>
        <dbReference type="ARBA" id="ARBA00022703"/>
    </source>
</evidence>
<evidence type="ECO:0008006" key="6">
    <source>
        <dbReference type="Google" id="ProtNLM"/>
    </source>
</evidence>
<accession>A0A8T3CHC8</accession>
<dbReference type="EMBL" id="JAERUA010000025">
    <property type="protein sequence ID" value="KAI1882095.1"/>
    <property type="molecule type" value="Genomic_DNA"/>
</dbReference>
<sequence length="251" mass="27914">MMENGSVTNGMAEQRSEDTVEFRLLMAYAQRRRPAKTLPQQPQAGDASPPSPKVQAKKKTVARRLRKVLLACVRPQRDQEATPQPAGGPEFRTLCPALDADSLAGKISSIVESVDLSPLDIVPDGLDDVIEEIVDLLRESGDELDTKILEDDAFAQRLRSSFTYTFFEKIANLFLQKVAPCDIPANKSLEQAKVALTFDITSKLTAVDCHPMNMVLGFGVKYLRQNFSTWVQQHGGWEGAFDEDEEEDQVE</sequence>
<dbReference type="Gene3D" id="1.10.437.10">
    <property type="entry name" value="Blc2-like"/>
    <property type="match status" value="1"/>
</dbReference>
<dbReference type="Proteomes" id="UP000829720">
    <property type="component" value="Unassembled WGS sequence"/>
</dbReference>
<keyword evidence="1" id="KW-0597">Phosphoprotein</keyword>
<dbReference type="InterPro" id="IPR036834">
    <property type="entry name" value="Bcl-2-like_sf"/>
</dbReference>
<evidence type="ECO:0000256" key="3">
    <source>
        <dbReference type="SAM" id="MobiDB-lite"/>
    </source>
</evidence>